<dbReference type="PANTHER" id="PTHR36766">
    <property type="entry name" value="PLANT BROAD-SPECTRUM MILDEW RESISTANCE PROTEIN RPW8"/>
    <property type="match status" value="1"/>
</dbReference>
<keyword evidence="4" id="KW-0547">Nucleotide-binding</keyword>
<feature type="domain" description="NB-ARC" evidence="7">
    <location>
        <begin position="186"/>
        <end position="343"/>
    </location>
</feature>
<comment type="caution">
    <text evidence="9">The sequence shown here is derived from an EMBL/GenBank/DDBJ whole genome shotgun (WGS) entry which is preliminary data.</text>
</comment>
<evidence type="ECO:0008006" key="11">
    <source>
        <dbReference type="Google" id="ProtNLM"/>
    </source>
</evidence>
<evidence type="ECO:0000256" key="5">
    <source>
        <dbReference type="ARBA" id="ARBA00022821"/>
    </source>
</evidence>
<dbReference type="InterPro" id="IPR027417">
    <property type="entry name" value="P-loop_NTPase"/>
</dbReference>
<evidence type="ECO:0000256" key="2">
    <source>
        <dbReference type="ARBA" id="ARBA00022614"/>
    </source>
</evidence>
<feature type="domain" description="Disease resistance N-terminal" evidence="8">
    <location>
        <begin position="8"/>
        <end position="90"/>
    </location>
</feature>
<dbReference type="GO" id="GO:0043531">
    <property type="term" value="F:ADP binding"/>
    <property type="evidence" value="ECO:0007669"/>
    <property type="project" value="InterPro"/>
</dbReference>
<dbReference type="Pfam" id="PF18052">
    <property type="entry name" value="Rx_N"/>
    <property type="match status" value="1"/>
</dbReference>
<dbReference type="EMBL" id="SPHZ02000010">
    <property type="protein sequence ID" value="KAF0896601.1"/>
    <property type="molecule type" value="Genomic_DNA"/>
</dbReference>
<dbReference type="FunFam" id="3.40.50.300:FF:001091">
    <property type="entry name" value="Probable disease resistance protein At1g61300"/>
    <property type="match status" value="1"/>
</dbReference>
<dbReference type="Gene3D" id="3.40.50.300">
    <property type="entry name" value="P-loop containing nucleotide triphosphate hydrolases"/>
    <property type="match status" value="1"/>
</dbReference>
<name>A0A6G1C990_9ORYZ</name>
<evidence type="ECO:0000259" key="8">
    <source>
        <dbReference type="Pfam" id="PF18052"/>
    </source>
</evidence>
<dbReference type="OrthoDB" id="5279713at2759"/>
<dbReference type="GO" id="GO:0005524">
    <property type="term" value="F:ATP binding"/>
    <property type="evidence" value="ECO:0007669"/>
    <property type="project" value="UniProtKB-KW"/>
</dbReference>
<gene>
    <name evidence="9" type="ORF">E2562_026304</name>
</gene>
<proteinExistence type="inferred from homology"/>
<keyword evidence="3" id="KW-0677">Repeat</keyword>
<evidence type="ECO:0000259" key="7">
    <source>
        <dbReference type="Pfam" id="PF00931"/>
    </source>
</evidence>
<dbReference type="PRINTS" id="PR00364">
    <property type="entry name" value="DISEASERSIST"/>
</dbReference>
<evidence type="ECO:0000256" key="1">
    <source>
        <dbReference type="ARBA" id="ARBA00008894"/>
    </source>
</evidence>
<dbReference type="Gene3D" id="1.20.5.4130">
    <property type="match status" value="1"/>
</dbReference>
<dbReference type="CDD" id="cd14798">
    <property type="entry name" value="RX-CC_like"/>
    <property type="match status" value="1"/>
</dbReference>
<accession>A0A6G1C990</accession>
<keyword evidence="2" id="KW-0433">Leucine-rich repeat</keyword>
<evidence type="ECO:0000313" key="10">
    <source>
        <dbReference type="Proteomes" id="UP000479710"/>
    </source>
</evidence>
<dbReference type="Pfam" id="PF00931">
    <property type="entry name" value="NB-ARC"/>
    <property type="match status" value="1"/>
</dbReference>
<dbReference type="GO" id="GO:0006952">
    <property type="term" value="P:defense response"/>
    <property type="evidence" value="ECO:0007669"/>
    <property type="project" value="UniProtKB-KW"/>
</dbReference>
<keyword evidence="5" id="KW-0611">Plant defense</keyword>
<evidence type="ECO:0000256" key="6">
    <source>
        <dbReference type="ARBA" id="ARBA00022840"/>
    </source>
</evidence>
<keyword evidence="6" id="KW-0067">ATP-binding</keyword>
<dbReference type="PANTHER" id="PTHR36766:SF36">
    <property type="entry name" value="AAA+ ATPASE DOMAIN-CONTAINING PROTEIN"/>
    <property type="match status" value="1"/>
</dbReference>
<reference evidence="9 10" key="1">
    <citation type="submission" date="2019-11" db="EMBL/GenBank/DDBJ databases">
        <title>Whole genome sequence of Oryza granulata.</title>
        <authorList>
            <person name="Li W."/>
        </authorList>
    </citation>
    <scope>NUCLEOTIDE SEQUENCE [LARGE SCALE GENOMIC DNA]</scope>
    <source>
        <strain evidence="10">cv. Menghai</strain>
        <tissue evidence="9">Leaf</tissue>
    </source>
</reference>
<organism evidence="9 10">
    <name type="scientific">Oryza meyeriana var. granulata</name>
    <dbReference type="NCBI Taxonomy" id="110450"/>
    <lineage>
        <taxon>Eukaryota</taxon>
        <taxon>Viridiplantae</taxon>
        <taxon>Streptophyta</taxon>
        <taxon>Embryophyta</taxon>
        <taxon>Tracheophyta</taxon>
        <taxon>Spermatophyta</taxon>
        <taxon>Magnoliopsida</taxon>
        <taxon>Liliopsida</taxon>
        <taxon>Poales</taxon>
        <taxon>Poaceae</taxon>
        <taxon>BOP clade</taxon>
        <taxon>Oryzoideae</taxon>
        <taxon>Oryzeae</taxon>
        <taxon>Oryzinae</taxon>
        <taxon>Oryza</taxon>
        <taxon>Oryza meyeriana</taxon>
    </lineage>
</organism>
<comment type="similarity">
    <text evidence="1">Belongs to the disease resistance NB-LRR family.</text>
</comment>
<dbReference type="InterPro" id="IPR038005">
    <property type="entry name" value="RX-like_CC"/>
</dbReference>
<dbReference type="InterPro" id="IPR002182">
    <property type="entry name" value="NB-ARC"/>
</dbReference>
<sequence length="351" mass="39397">MAIVLDAFVSYLSDLVIQVAKDQVGLLLGVSDEIGKLDEKLQFLKDYLADAEKKRITDNHVEGWVRKLKGIMYDATDILELCQLKAMEQGASVDLGCCNPLLFCLRNPLFAHNIASRIKKLNQSLDSICRTSAEFKFMKLEAYQDRRTASQLISRTTSPVLERSGVVGEKIEEDTSAIVKMLTEEWNAVHAGNNVLLLALVGVGGIGKTTLAKKVFNEETVQEKFDEKIWLSVTQKFNQADLLRTAIVTTGGDHCGSHDRSMLEPILVNAIKGKKFFLVLDDLWTERAWNDFLCVPFSHGGHGSRVIVTTRDDRIAKGVKAMYIHRVNKLGSDDAWSLLKQQVRYFSILQY</sequence>
<protein>
    <recommendedName>
        <fullName evidence="11">Rx N-terminal domain-containing protein</fullName>
    </recommendedName>
</protein>
<dbReference type="SUPFAM" id="SSF52540">
    <property type="entry name" value="P-loop containing nucleoside triphosphate hydrolases"/>
    <property type="match status" value="1"/>
</dbReference>
<dbReference type="InterPro" id="IPR041118">
    <property type="entry name" value="Rx_N"/>
</dbReference>
<dbReference type="Proteomes" id="UP000479710">
    <property type="component" value="Unassembled WGS sequence"/>
</dbReference>
<evidence type="ECO:0000256" key="3">
    <source>
        <dbReference type="ARBA" id="ARBA00022737"/>
    </source>
</evidence>
<evidence type="ECO:0000313" key="9">
    <source>
        <dbReference type="EMBL" id="KAF0896601.1"/>
    </source>
</evidence>
<dbReference type="AlphaFoldDB" id="A0A6G1C990"/>
<evidence type="ECO:0000256" key="4">
    <source>
        <dbReference type="ARBA" id="ARBA00022741"/>
    </source>
</evidence>
<keyword evidence="10" id="KW-1185">Reference proteome</keyword>